<evidence type="ECO:0000313" key="3">
    <source>
        <dbReference type="Proteomes" id="UP001632038"/>
    </source>
</evidence>
<proteinExistence type="predicted"/>
<dbReference type="PANTHER" id="PTHR31672">
    <property type="entry name" value="BNACNNG10540D PROTEIN"/>
    <property type="match status" value="1"/>
</dbReference>
<dbReference type="InterPro" id="IPR036047">
    <property type="entry name" value="F-box-like_dom_sf"/>
</dbReference>
<keyword evidence="3" id="KW-1185">Reference proteome</keyword>
<protein>
    <recommendedName>
        <fullName evidence="1">F-box domain-containing protein</fullName>
    </recommendedName>
</protein>
<gene>
    <name evidence="2" type="ORF">CASFOL_003550</name>
</gene>
<dbReference type="InterPro" id="IPR050796">
    <property type="entry name" value="SCF_F-box_component"/>
</dbReference>
<comment type="caution">
    <text evidence="2">The sequence shown here is derived from an EMBL/GenBank/DDBJ whole genome shotgun (WGS) entry which is preliminary data.</text>
</comment>
<feature type="domain" description="F-box" evidence="1">
    <location>
        <begin position="1"/>
        <end position="46"/>
    </location>
</feature>
<dbReference type="AlphaFoldDB" id="A0ABD3ELD9"/>
<dbReference type="InterPro" id="IPR006527">
    <property type="entry name" value="F-box-assoc_dom_typ1"/>
</dbReference>
<dbReference type="CDD" id="cd22157">
    <property type="entry name" value="F-box_AtFBW1-like"/>
    <property type="match status" value="1"/>
</dbReference>
<dbReference type="Pfam" id="PF00646">
    <property type="entry name" value="F-box"/>
    <property type="match status" value="1"/>
</dbReference>
<dbReference type="NCBIfam" id="TIGR01640">
    <property type="entry name" value="F_box_assoc_1"/>
    <property type="match status" value="1"/>
</dbReference>
<dbReference type="SUPFAM" id="SSF81383">
    <property type="entry name" value="F-box domain"/>
    <property type="match status" value="1"/>
</dbReference>
<dbReference type="PANTHER" id="PTHR31672:SF13">
    <property type="entry name" value="F-BOX PROTEIN CPR30-LIKE"/>
    <property type="match status" value="1"/>
</dbReference>
<dbReference type="EMBL" id="JAVIJP010000005">
    <property type="protein sequence ID" value="KAL3653869.1"/>
    <property type="molecule type" value="Genomic_DNA"/>
</dbReference>
<evidence type="ECO:0000313" key="2">
    <source>
        <dbReference type="EMBL" id="KAL3653869.1"/>
    </source>
</evidence>
<dbReference type="Pfam" id="PF07734">
    <property type="entry name" value="FBA_1"/>
    <property type="match status" value="1"/>
</dbReference>
<organism evidence="2 3">
    <name type="scientific">Castilleja foliolosa</name>
    <dbReference type="NCBI Taxonomy" id="1961234"/>
    <lineage>
        <taxon>Eukaryota</taxon>
        <taxon>Viridiplantae</taxon>
        <taxon>Streptophyta</taxon>
        <taxon>Embryophyta</taxon>
        <taxon>Tracheophyta</taxon>
        <taxon>Spermatophyta</taxon>
        <taxon>Magnoliopsida</taxon>
        <taxon>eudicotyledons</taxon>
        <taxon>Gunneridae</taxon>
        <taxon>Pentapetalae</taxon>
        <taxon>asterids</taxon>
        <taxon>lamiids</taxon>
        <taxon>Lamiales</taxon>
        <taxon>Orobanchaceae</taxon>
        <taxon>Pedicularideae</taxon>
        <taxon>Castillejinae</taxon>
        <taxon>Castilleja</taxon>
    </lineage>
</organism>
<name>A0ABD3ELD9_9LAMI</name>
<dbReference type="Gene3D" id="1.20.1280.50">
    <property type="match status" value="1"/>
</dbReference>
<dbReference type="Proteomes" id="UP001632038">
    <property type="component" value="Unassembled WGS sequence"/>
</dbReference>
<evidence type="ECO:0000259" key="1">
    <source>
        <dbReference type="PROSITE" id="PS50181"/>
    </source>
</evidence>
<dbReference type="InterPro" id="IPR017451">
    <property type="entry name" value="F-box-assoc_interact_dom"/>
</dbReference>
<sequence length="452" mass="52479">MASVDLPWDITTEILSRLPVKSLMRFKCVSTSFFNLISNDPIFRKQHRHHHSRFKKVILVPRRCTESRLELAGLPYPVLYLSPEGDVRVGLNKVLGLPYLNISLNDCCGCDVFCKHRGFQRPYQDMYFHNICEGLFCMSIPGGGPAVIWNPTTRQTSRRIKSCLLPNLPYIYPRWIGYSLAHDSRSDVYKLLGLTISGHNTYKLYFYSTEMGMWMYIEESSPCDYVMYYGKTTIVNGAFHWLGSNEEKFRRPHVVVSLDISDETYGTLALPEAICDNSKGPKLCELKGKLCIFSQHIQDLHWDLWVMNEYGDVDSMMRMFRMPIVKLIDRYAQPFHMLEDDTLIVRQSTEFYSYKDGRKILHNTIFCRYGGLYVDPYVYFESLISPHIFLHAINHKIMGNDEHSSNTMPENEFSSKLVATNFSATTNRGKHVVAKKRWLKSSLQRLCFCKSF</sequence>
<dbReference type="PROSITE" id="PS50181">
    <property type="entry name" value="FBOX"/>
    <property type="match status" value="1"/>
</dbReference>
<reference evidence="3" key="1">
    <citation type="journal article" date="2024" name="IScience">
        <title>Strigolactones Initiate the Formation of Haustorium-like Structures in Castilleja.</title>
        <authorList>
            <person name="Buerger M."/>
            <person name="Peterson D."/>
            <person name="Chory J."/>
        </authorList>
    </citation>
    <scope>NUCLEOTIDE SEQUENCE [LARGE SCALE GENOMIC DNA]</scope>
</reference>
<dbReference type="InterPro" id="IPR001810">
    <property type="entry name" value="F-box_dom"/>
</dbReference>
<accession>A0ABD3ELD9</accession>
<dbReference type="SMART" id="SM00256">
    <property type="entry name" value="FBOX"/>
    <property type="match status" value="1"/>
</dbReference>